<protein>
    <submittedName>
        <fullName evidence="1">Uncharacterized protein</fullName>
    </submittedName>
</protein>
<proteinExistence type="predicted"/>
<name>A0A9K3HYY0_HELAN</name>
<reference evidence="1" key="1">
    <citation type="journal article" date="2017" name="Nature">
        <title>The sunflower genome provides insights into oil metabolism, flowering and Asterid evolution.</title>
        <authorList>
            <person name="Badouin H."/>
            <person name="Gouzy J."/>
            <person name="Grassa C.J."/>
            <person name="Murat F."/>
            <person name="Staton S.E."/>
            <person name="Cottret L."/>
            <person name="Lelandais-Briere C."/>
            <person name="Owens G.L."/>
            <person name="Carrere S."/>
            <person name="Mayjonade B."/>
            <person name="Legrand L."/>
            <person name="Gill N."/>
            <person name="Kane N.C."/>
            <person name="Bowers J.E."/>
            <person name="Hubner S."/>
            <person name="Bellec A."/>
            <person name="Berard A."/>
            <person name="Berges H."/>
            <person name="Blanchet N."/>
            <person name="Boniface M.C."/>
            <person name="Brunel D."/>
            <person name="Catrice O."/>
            <person name="Chaidir N."/>
            <person name="Claudel C."/>
            <person name="Donnadieu C."/>
            <person name="Faraut T."/>
            <person name="Fievet G."/>
            <person name="Helmstetter N."/>
            <person name="King M."/>
            <person name="Knapp S.J."/>
            <person name="Lai Z."/>
            <person name="Le Paslier M.C."/>
            <person name="Lippi Y."/>
            <person name="Lorenzon L."/>
            <person name="Mandel J.R."/>
            <person name="Marage G."/>
            <person name="Marchand G."/>
            <person name="Marquand E."/>
            <person name="Bret-Mestries E."/>
            <person name="Morien E."/>
            <person name="Nambeesan S."/>
            <person name="Nguyen T."/>
            <person name="Pegot-Espagnet P."/>
            <person name="Pouilly N."/>
            <person name="Raftis F."/>
            <person name="Sallet E."/>
            <person name="Schiex T."/>
            <person name="Thomas J."/>
            <person name="Vandecasteele C."/>
            <person name="Vares D."/>
            <person name="Vear F."/>
            <person name="Vautrin S."/>
            <person name="Crespi M."/>
            <person name="Mangin B."/>
            <person name="Burke J.M."/>
            <person name="Salse J."/>
            <person name="Munos S."/>
            <person name="Vincourt P."/>
            <person name="Rieseberg L.H."/>
            <person name="Langlade N.B."/>
        </authorList>
    </citation>
    <scope>NUCLEOTIDE SEQUENCE</scope>
    <source>
        <tissue evidence="1">Leaves</tissue>
    </source>
</reference>
<keyword evidence="2" id="KW-1185">Reference proteome</keyword>
<comment type="caution">
    <text evidence="1">The sequence shown here is derived from an EMBL/GenBank/DDBJ whole genome shotgun (WGS) entry which is preliminary data.</text>
</comment>
<accession>A0A9K3HYY0</accession>
<dbReference type="AlphaFoldDB" id="A0A9K3HYY0"/>
<dbReference type="Proteomes" id="UP000215914">
    <property type="component" value="Unassembled WGS sequence"/>
</dbReference>
<evidence type="ECO:0000313" key="1">
    <source>
        <dbReference type="EMBL" id="KAF5786955.1"/>
    </source>
</evidence>
<gene>
    <name evidence="1" type="ORF">HanXRQr2_Chr10g0447351</name>
</gene>
<reference evidence="1" key="2">
    <citation type="submission" date="2020-06" db="EMBL/GenBank/DDBJ databases">
        <title>Helianthus annuus Genome sequencing and assembly Release 2.</title>
        <authorList>
            <person name="Gouzy J."/>
            <person name="Langlade N."/>
            <person name="Munos S."/>
        </authorList>
    </citation>
    <scope>NUCLEOTIDE SEQUENCE</scope>
    <source>
        <tissue evidence="1">Leaves</tissue>
    </source>
</reference>
<dbReference type="EMBL" id="MNCJ02000325">
    <property type="protein sequence ID" value="KAF5786955.1"/>
    <property type="molecule type" value="Genomic_DNA"/>
</dbReference>
<organism evidence="1 2">
    <name type="scientific">Helianthus annuus</name>
    <name type="common">Common sunflower</name>
    <dbReference type="NCBI Taxonomy" id="4232"/>
    <lineage>
        <taxon>Eukaryota</taxon>
        <taxon>Viridiplantae</taxon>
        <taxon>Streptophyta</taxon>
        <taxon>Embryophyta</taxon>
        <taxon>Tracheophyta</taxon>
        <taxon>Spermatophyta</taxon>
        <taxon>Magnoliopsida</taxon>
        <taxon>eudicotyledons</taxon>
        <taxon>Gunneridae</taxon>
        <taxon>Pentapetalae</taxon>
        <taxon>asterids</taxon>
        <taxon>campanulids</taxon>
        <taxon>Asterales</taxon>
        <taxon>Asteraceae</taxon>
        <taxon>Asteroideae</taxon>
        <taxon>Heliantheae alliance</taxon>
        <taxon>Heliantheae</taxon>
        <taxon>Helianthus</taxon>
    </lineage>
</organism>
<dbReference type="Gramene" id="mRNA:HanXRQr2_Chr10g0447351">
    <property type="protein sequence ID" value="mRNA:HanXRQr2_Chr10g0447351"/>
    <property type="gene ID" value="HanXRQr2_Chr10g0447351"/>
</dbReference>
<sequence length="49" mass="5689">MKFMKEITYEGVEIFDNDNVGKGEEEYSAVDMDGIREDWSTYAVTSIFK</sequence>
<evidence type="ECO:0000313" key="2">
    <source>
        <dbReference type="Proteomes" id="UP000215914"/>
    </source>
</evidence>